<name>A0A7I4YI75_HAECO</name>
<sequence length="90" mass="10147">SSYSIPTSSGYTGITIYCIHSESEGNIVASGAGAISHTTDGLEIELDPIHFHLKTRPSIASRRVLELECVFRSRLRSLRYKRKRFNYSQN</sequence>
<accession>A0A7I4YI75</accession>
<proteinExistence type="predicted"/>
<protein>
    <submittedName>
        <fullName evidence="2">Envelope glycoprotein</fullName>
    </submittedName>
</protein>
<dbReference type="AlphaFoldDB" id="A0A7I4YI75"/>
<reference evidence="2" key="1">
    <citation type="submission" date="2020-12" db="UniProtKB">
        <authorList>
            <consortium name="WormBaseParasite"/>
        </authorList>
    </citation>
    <scope>IDENTIFICATION</scope>
    <source>
        <strain evidence="2">MHco3</strain>
    </source>
</reference>
<organism evidence="1 2">
    <name type="scientific">Haemonchus contortus</name>
    <name type="common">Barber pole worm</name>
    <dbReference type="NCBI Taxonomy" id="6289"/>
    <lineage>
        <taxon>Eukaryota</taxon>
        <taxon>Metazoa</taxon>
        <taxon>Ecdysozoa</taxon>
        <taxon>Nematoda</taxon>
        <taxon>Chromadorea</taxon>
        <taxon>Rhabditida</taxon>
        <taxon>Rhabditina</taxon>
        <taxon>Rhabditomorpha</taxon>
        <taxon>Strongyloidea</taxon>
        <taxon>Trichostrongylidae</taxon>
        <taxon>Haemonchus</taxon>
    </lineage>
</organism>
<evidence type="ECO:0000313" key="2">
    <source>
        <dbReference type="WBParaSite" id="HCON_00094205-00001"/>
    </source>
</evidence>
<dbReference type="WBParaSite" id="HCON_00094205-00001">
    <property type="protein sequence ID" value="HCON_00094205-00001"/>
    <property type="gene ID" value="HCON_00094205"/>
</dbReference>
<evidence type="ECO:0000313" key="1">
    <source>
        <dbReference type="Proteomes" id="UP000025227"/>
    </source>
</evidence>
<dbReference type="Proteomes" id="UP000025227">
    <property type="component" value="Unplaced"/>
</dbReference>
<keyword evidence="1" id="KW-1185">Reference proteome</keyword>